<keyword evidence="4" id="KW-1185">Reference proteome</keyword>
<name>A0ABY6QPZ2_9ACTN</name>
<dbReference type="Pfam" id="PF13191">
    <property type="entry name" value="AAA_16"/>
    <property type="match status" value="1"/>
</dbReference>
<protein>
    <submittedName>
        <fullName evidence="3">ATP-binding protein</fullName>
    </submittedName>
</protein>
<dbReference type="InterPro" id="IPR027417">
    <property type="entry name" value="P-loop_NTPase"/>
</dbReference>
<sequence>MAELRPVSAQEVAERLKAAHDSGALTAAPPPPTVSPDRWRLREAAALLGSFHAGSLTSPSGSADAGDLRTFVVEDCERVSTAAGSRWRLTSGVRTTVLDRLQDRHRLLDTLAAVEPDPLDIDRVMAEAYLRAAAPPLDEQTMDELTGTLHVVQWLLPARRAAEALARQGVLLPTAEEVGNTVDLAAVFQPLRLLAGEHFVGRRKELRELADYVEGAAGAEPGAPGRPPLLVHGPGGVGKSTLVARYLLDHAGAADRREFPFAYLTFDRADLLPQQPLTLLAEATRQLGLLYPACAEQANRLEHAVRSTVAAQTAVILEGIEGLLPTVMDADDEVLMHRFAQLVREVSAYRTLPLLLVLDTLEQAQRHGTDVVDRLWAFLEALQRICPVTRVVFAGRAPVHRTTCEIPLVGLEPHLALDFLRMRLAQAGITPDDAYLVSVTRKVGASPLSLKLAAELVRREGKEGLRDPEKLRDILFRLGDAEVQAVLYERILDDLEDPDLQRIAGPGLTLRRITPRLIQEALAVPCGLGEISEDRALRLFHLLATEATLVDVAQGEDVLVHRADVRQATLPLIHRKHLETSRRIHRRAVRHYAASDGPQARGEELYHRLSLGQATDVLDRHWVPEASLFLESALEELPPSGQAYLADRLGIAIDPAVLAEADGEAWARQVVRQARTLLDAGQAAAALALIRERPARPRLARVSVLEIEALAAQGRMPEARRLVTETLERAGERGDAEAFADVAVLGARIAEDLGAYGEALDLLDQARKAAATTPGRVAWLQASVAQLRIHRRSGAEEPAHVQELRTAVVAATDRLRRRDRRGHPSLVRELAAEVGDMVPGLLSEAARTTGIDNSGGSAGALEWTLTEADVTDFVHTAKGSAAVVEEPPGAPERGALSRGKTSQEWGEQVSEYLDSAPAMGATWSHALMEAYRAEVDRPRFGRGRTGHDD</sequence>
<dbReference type="EMBL" id="CP084204">
    <property type="protein sequence ID" value="UZX19875.1"/>
    <property type="molecule type" value="Genomic_DNA"/>
</dbReference>
<keyword evidence="3" id="KW-0547">Nucleotide-binding</keyword>
<dbReference type="InterPro" id="IPR041664">
    <property type="entry name" value="AAA_16"/>
</dbReference>
<evidence type="ECO:0000259" key="2">
    <source>
        <dbReference type="Pfam" id="PF13191"/>
    </source>
</evidence>
<dbReference type="RefSeq" id="WP_267258089.1">
    <property type="nucleotide sequence ID" value="NZ_CP084204.1"/>
</dbReference>
<proteinExistence type="predicted"/>
<dbReference type="SUPFAM" id="SSF52540">
    <property type="entry name" value="P-loop containing nucleoside triphosphate hydrolases"/>
    <property type="match status" value="1"/>
</dbReference>
<evidence type="ECO:0000313" key="4">
    <source>
        <dbReference type="Proteomes" id="UP001164506"/>
    </source>
</evidence>
<dbReference type="GeneID" id="95598510"/>
<evidence type="ECO:0000313" key="3">
    <source>
        <dbReference type="EMBL" id="UZX19875.1"/>
    </source>
</evidence>
<feature type="region of interest" description="Disordered" evidence="1">
    <location>
        <begin position="1"/>
        <end position="36"/>
    </location>
</feature>
<feature type="domain" description="Orc1-like AAA ATPase" evidence="2">
    <location>
        <begin position="199"/>
        <end position="376"/>
    </location>
</feature>
<dbReference type="GO" id="GO:0005524">
    <property type="term" value="F:ATP binding"/>
    <property type="evidence" value="ECO:0007669"/>
    <property type="project" value="UniProtKB-KW"/>
</dbReference>
<evidence type="ECO:0000256" key="1">
    <source>
        <dbReference type="SAM" id="MobiDB-lite"/>
    </source>
</evidence>
<accession>A0ABY6QPZ2</accession>
<dbReference type="Proteomes" id="UP001164506">
    <property type="component" value="Chromosome"/>
</dbReference>
<reference evidence="3" key="1">
    <citation type="submission" date="2021-09" db="EMBL/GenBank/DDBJ databases">
        <title>Complete genome sequence and metabolic characterization of Streptomyces tanashiensis DSM 731 the producer of antibacterial Kalafungin and diverse secondary metabolites.</title>
        <authorList>
            <person name="Abbasi M.N."/>
            <person name="Anwar M.N."/>
            <person name="Alam K."/>
            <person name="Shoaib M."/>
            <person name="Lin Z."/>
            <person name="Hayat M."/>
            <person name="Ali M.I."/>
            <person name="Malik H.M.T."/>
            <person name="Ahmed I."/>
            <person name="Li A."/>
            <person name="Hailong Wang H."/>
            <person name="Zhang Y."/>
        </authorList>
    </citation>
    <scope>NUCLEOTIDE SEQUENCE</scope>
    <source>
        <strain evidence="3">Kala</strain>
    </source>
</reference>
<keyword evidence="3" id="KW-0067">ATP-binding</keyword>
<organism evidence="3 4">
    <name type="scientific">Streptomyces tanashiensis</name>
    <dbReference type="NCBI Taxonomy" id="67367"/>
    <lineage>
        <taxon>Bacteria</taxon>
        <taxon>Bacillati</taxon>
        <taxon>Actinomycetota</taxon>
        <taxon>Actinomycetes</taxon>
        <taxon>Kitasatosporales</taxon>
        <taxon>Streptomycetaceae</taxon>
        <taxon>Streptomyces</taxon>
    </lineage>
</organism>
<gene>
    <name evidence="3" type="ORF">LDH80_03665</name>
</gene>
<dbReference type="Gene3D" id="3.40.50.300">
    <property type="entry name" value="P-loop containing nucleotide triphosphate hydrolases"/>
    <property type="match status" value="1"/>
</dbReference>